<evidence type="ECO:0000256" key="2">
    <source>
        <dbReference type="ARBA" id="ARBA00022747"/>
    </source>
</evidence>
<keyword evidence="5" id="KW-0540">Nuclease</keyword>
<dbReference type="GO" id="GO:0003677">
    <property type="term" value="F:DNA binding"/>
    <property type="evidence" value="ECO:0007669"/>
    <property type="project" value="UniProtKB-KW"/>
</dbReference>
<protein>
    <submittedName>
        <fullName evidence="5">Restriction endonuclease subunit S</fullName>
        <ecNumber evidence="5">3.1.21.-</ecNumber>
    </submittedName>
</protein>
<evidence type="ECO:0000313" key="6">
    <source>
        <dbReference type="Proteomes" id="UP001178148"/>
    </source>
</evidence>
<accession>A0AA90SWN6</accession>
<dbReference type="InterPro" id="IPR000055">
    <property type="entry name" value="Restrct_endonuc_typeI_TRD"/>
</dbReference>
<dbReference type="GO" id="GO:0004519">
    <property type="term" value="F:endonuclease activity"/>
    <property type="evidence" value="ECO:0007669"/>
    <property type="project" value="UniProtKB-KW"/>
</dbReference>
<dbReference type="PANTHER" id="PTHR43140">
    <property type="entry name" value="TYPE-1 RESTRICTION ENZYME ECOKI SPECIFICITY PROTEIN"/>
    <property type="match status" value="1"/>
</dbReference>
<dbReference type="EMBL" id="JASXSV010000001">
    <property type="protein sequence ID" value="MDP0587878.1"/>
    <property type="molecule type" value="Genomic_DNA"/>
</dbReference>
<reference evidence="5 6" key="1">
    <citation type="journal article" date="2023" name="bioRxiv">
        <title>An intranuclear bacterial parasite of deep-sea mussels expresses apoptosis inhibitors acquired from its host.</title>
        <authorList>
            <person name="Gonzalez Porras M.A."/>
            <person name="Assie A."/>
            <person name="Tietjen M."/>
            <person name="Violette M."/>
            <person name="Kleiner M."/>
            <person name="Gruber-Vodicka H."/>
            <person name="Dubilier N."/>
            <person name="Leisch N."/>
        </authorList>
    </citation>
    <scope>NUCLEOTIDE SEQUENCE [LARGE SCALE GENOMIC DNA]</scope>
    <source>
        <strain evidence="5">IAP13</strain>
    </source>
</reference>
<dbReference type="SUPFAM" id="SSF116734">
    <property type="entry name" value="DNA methylase specificity domain"/>
    <property type="match status" value="2"/>
</dbReference>
<gene>
    <name evidence="5" type="ORF">QS748_01155</name>
</gene>
<evidence type="ECO:0000259" key="4">
    <source>
        <dbReference type="Pfam" id="PF01420"/>
    </source>
</evidence>
<keyword evidence="5" id="KW-0378">Hydrolase</keyword>
<evidence type="ECO:0000256" key="3">
    <source>
        <dbReference type="ARBA" id="ARBA00023125"/>
    </source>
</evidence>
<dbReference type="PANTHER" id="PTHR43140:SF1">
    <property type="entry name" value="TYPE I RESTRICTION ENZYME ECOKI SPECIFICITY SUBUNIT"/>
    <property type="match status" value="1"/>
</dbReference>
<dbReference type="Pfam" id="PF01420">
    <property type="entry name" value="Methylase_S"/>
    <property type="match status" value="2"/>
</dbReference>
<feature type="domain" description="Type I restriction modification DNA specificity" evidence="4">
    <location>
        <begin position="111"/>
        <end position="166"/>
    </location>
</feature>
<dbReference type="GO" id="GO:0016787">
    <property type="term" value="F:hydrolase activity"/>
    <property type="evidence" value="ECO:0007669"/>
    <property type="project" value="UniProtKB-KW"/>
</dbReference>
<keyword evidence="6" id="KW-1185">Reference proteome</keyword>
<organism evidence="5 6">
    <name type="scientific">Candidatus Endonucleibacter bathymodioli</name>
    <dbReference type="NCBI Taxonomy" id="539814"/>
    <lineage>
        <taxon>Bacteria</taxon>
        <taxon>Pseudomonadati</taxon>
        <taxon>Pseudomonadota</taxon>
        <taxon>Gammaproteobacteria</taxon>
        <taxon>Oceanospirillales</taxon>
        <taxon>Endozoicomonadaceae</taxon>
        <taxon>Candidatus Endonucleibacter</taxon>
    </lineage>
</organism>
<dbReference type="Proteomes" id="UP001178148">
    <property type="component" value="Unassembled WGS sequence"/>
</dbReference>
<sequence length="460" mass="51914">MGWKEVRLGDILTESKIESTSPGVDSRIRVLLNAKGVIKRPAKKETKGATKYFIRKNGQFIYGKQNIHKGAFGIVPDDLDGFESTSDLPAFDVDEGCLPIWIDYYLKQGNFYLDLVNIARGAATQRVQPKELFELEIPLPPLDEQRKIVAHFKSVETEDTELKTELTHQQTLLKKLRQQILQEAIEGKLTADWREQNPNVEPASELLKRIQAEKAQLIKDKKIKKQKPLPPTRLPDGQVSEDEKPFALPDGWVWCRLEEVLYDLQYGTSKKCTYDVGQNTPILRIPNISSGLICSKDLKYTDLTDKEKNQYSLLEGDLLVIRSNGSKKLVGKTVCVSNEFEGFGYAGYLIRLRFSLSKSNIHYLQKYLGSWALREQIETPLRTTVGINNINSTELSNLLIPLPPLPEQKAIVTKVEKLLALCDQLETQITHNQTHANALMQAVLKEAFTIEATEPAAANA</sequence>
<dbReference type="GO" id="GO:0009307">
    <property type="term" value="P:DNA restriction-modification system"/>
    <property type="evidence" value="ECO:0007669"/>
    <property type="project" value="UniProtKB-KW"/>
</dbReference>
<dbReference type="AlphaFoldDB" id="A0AA90SWN6"/>
<dbReference type="InterPro" id="IPR044946">
    <property type="entry name" value="Restrct_endonuc_typeI_TRD_sf"/>
</dbReference>
<dbReference type="InterPro" id="IPR051212">
    <property type="entry name" value="Type-I_RE_S_subunit"/>
</dbReference>
<proteinExistence type="inferred from homology"/>
<evidence type="ECO:0000313" key="5">
    <source>
        <dbReference type="EMBL" id="MDP0587878.1"/>
    </source>
</evidence>
<dbReference type="Gene3D" id="3.90.220.20">
    <property type="entry name" value="DNA methylase specificity domains"/>
    <property type="match status" value="2"/>
</dbReference>
<keyword evidence="2" id="KW-0680">Restriction system</keyword>
<comment type="caution">
    <text evidence="5">The sequence shown here is derived from an EMBL/GenBank/DDBJ whole genome shotgun (WGS) entry which is preliminary data.</text>
</comment>
<name>A0AA90SWN6_9GAMM</name>
<feature type="domain" description="Type I restriction modification DNA specificity" evidence="4">
    <location>
        <begin position="249"/>
        <end position="430"/>
    </location>
</feature>
<keyword evidence="5" id="KW-0255">Endonuclease</keyword>
<evidence type="ECO:0000256" key="1">
    <source>
        <dbReference type="ARBA" id="ARBA00010923"/>
    </source>
</evidence>
<dbReference type="CDD" id="cd17517">
    <property type="entry name" value="RMtype1_S_EcoKI_StySPI-TRD2-CR2_like"/>
    <property type="match status" value="1"/>
</dbReference>
<comment type="similarity">
    <text evidence="1">Belongs to the type-I restriction system S methylase family.</text>
</comment>
<dbReference type="EC" id="3.1.21.-" evidence="5"/>
<keyword evidence="3" id="KW-0238">DNA-binding</keyword>